<dbReference type="InterPro" id="IPR023476">
    <property type="entry name" value="Pep_tRNA_hydro_II_dom_sf"/>
</dbReference>
<dbReference type="GO" id="GO:0005829">
    <property type="term" value="C:cytosol"/>
    <property type="evidence" value="ECO:0007669"/>
    <property type="project" value="TreeGrafter"/>
</dbReference>
<evidence type="ECO:0000313" key="5">
    <source>
        <dbReference type="EMBL" id="OSX74255.1"/>
    </source>
</evidence>
<gene>
    <name evidence="5" type="ORF">BU14_0299s0021</name>
</gene>
<protein>
    <recommendedName>
        <fullName evidence="1">peptidyl-tRNA hydrolase</fullName>
        <ecNumber evidence="1">3.1.1.29</ecNumber>
    </recommendedName>
</protein>
<accession>A0A1X6P0E7</accession>
<evidence type="ECO:0000313" key="6">
    <source>
        <dbReference type="Proteomes" id="UP000218209"/>
    </source>
</evidence>
<dbReference type="SUPFAM" id="SSF102462">
    <property type="entry name" value="Peptidyl-tRNA hydrolase II"/>
    <property type="match status" value="1"/>
</dbReference>
<dbReference type="Proteomes" id="UP000218209">
    <property type="component" value="Unassembled WGS sequence"/>
</dbReference>
<dbReference type="CDD" id="cd02430">
    <property type="entry name" value="PTH2"/>
    <property type="match status" value="1"/>
</dbReference>
<keyword evidence="2" id="KW-0378">Hydrolase</keyword>
<dbReference type="OrthoDB" id="1733656at2759"/>
<dbReference type="EC" id="3.1.1.29" evidence="1"/>
<evidence type="ECO:0000256" key="2">
    <source>
        <dbReference type="ARBA" id="ARBA00022801"/>
    </source>
</evidence>
<name>A0A1X6P0E7_PORUM</name>
<comment type="similarity">
    <text evidence="3">Belongs to the PTH2 family.</text>
</comment>
<dbReference type="InterPro" id="IPR002833">
    <property type="entry name" value="PTH2"/>
</dbReference>
<organism evidence="5 6">
    <name type="scientific">Porphyra umbilicalis</name>
    <name type="common">Purple laver</name>
    <name type="synonym">Red alga</name>
    <dbReference type="NCBI Taxonomy" id="2786"/>
    <lineage>
        <taxon>Eukaryota</taxon>
        <taxon>Rhodophyta</taxon>
        <taxon>Bangiophyceae</taxon>
        <taxon>Bangiales</taxon>
        <taxon>Bangiaceae</taxon>
        <taxon>Porphyra</taxon>
    </lineage>
</organism>
<comment type="catalytic activity">
    <reaction evidence="4">
        <text>an N-acyl-L-alpha-aminoacyl-tRNA + H2O = an N-acyl-L-amino acid + a tRNA + H(+)</text>
        <dbReference type="Rhea" id="RHEA:54448"/>
        <dbReference type="Rhea" id="RHEA-COMP:10123"/>
        <dbReference type="Rhea" id="RHEA-COMP:13883"/>
        <dbReference type="ChEBI" id="CHEBI:15377"/>
        <dbReference type="ChEBI" id="CHEBI:15378"/>
        <dbReference type="ChEBI" id="CHEBI:59874"/>
        <dbReference type="ChEBI" id="CHEBI:78442"/>
        <dbReference type="ChEBI" id="CHEBI:138191"/>
        <dbReference type="EC" id="3.1.1.29"/>
    </reaction>
</comment>
<dbReference type="PANTHER" id="PTHR12649">
    <property type="entry name" value="PEPTIDYL-TRNA HYDROLASE 2"/>
    <property type="match status" value="1"/>
</dbReference>
<dbReference type="EMBL" id="KV918957">
    <property type="protein sequence ID" value="OSX74255.1"/>
    <property type="molecule type" value="Genomic_DNA"/>
</dbReference>
<evidence type="ECO:0000256" key="4">
    <source>
        <dbReference type="ARBA" id="ARBA00048707"/>
    </source>
</evidence>
<evidence type="ECO:0000256" key="1">
    <source>
        <dbReference type="ARBA" id="ARBA00013260"/>
    </source>
</evidence>
<reference evidence="5 6" key="1">
    <citation type="submission" date="2017-03" db="EMBL/GenBank/DDBJ databases">
        <title>WGS assembly of Porphyra umbilicalis.</title>
        <authorList>
            <person name="Brawley S.H."/>
            <person name="Blouin N.A."/>
            <person name="Ficko-Blean E."/>
            <person name="Wheeler G.L."/>
            <person name="Lohr M."/>
            <person name="Goodson H.V."/>
            <person name="Jenkins J.W."/>
            <person name="Blaby-Haas C.E."/>
            <person name="Helliwell K.E."/>
            <person name="Chan C."/>
            <person name="Marriage T."/>
            <person name="Bhattacharya D."/>
            <person name="Klein A.S."/>
            <person name="Badis Y."/>
            <person name="Brodie J."/>
            <person name="Cao Y."/>
            <person name="Collen J."/>
            <person name="Dittami S.M."/>
            <person name="Gachon C.M."/>
            <person name="Green B.R."/>
            <person name="Karpowicz S."/>
            <person name="Kim J.W."/>
            <person name="Kudahl U."/>
            <person name="Lin S."/>
            <person name="Michel G."/>
            <person name="Mittag M."/>
            <person name="Olson B.J."/>
            <person name="Pangilinan J."/>
            <person name="Peng Y."/>
            <person name="Qiu H."/>
            <person name="Shu S."/>
            <person name="Singer J.T."/>
            <person name="Smith A.G."/>
            <person name="Sprecher B.N."/>
            <person name="Wagner V."/>
            <person name="Wang W."/>
            <person name="Wang Z.-Y."/>
            <person name="Yan J."/>
            <person name="Yarish C."/>
            <person name="Zoeuner-Riek S."/>
            <person name="Zhuang Y."/>
            <person name="Zou Y."/>
            <person name="Lindquist E.A."/>
            <person name="Grimwood J."/>
            <person name="Barry K."/>
            <person name="Rokhsar D.S."/>
            <person name="Schmutz J."/>
            <person name="Stiller J.W."/>
            <person name="Grossman A.R."/>
            <person name="Prochnik S.E."/>
        </authorList>
    </citation>
    <scope>NUCLEOTIDE SEQUENCE [LARGE SCALE GENOMIC DNA]</scope>
    <source>
        <strain evidence="5">4086291</strain>
    </source>
</reference>
<dbReference type="GO" id="GO:0004045">
    <property type="term" value="F:peptidyl-tRNA hydrolase activity"/>
    <property type="evidence" value="ECO:0007669"/>
    <property type="project" value="UniProtKB-EC"/>
</dbReference>
<dbReference type="Gene3D" id="3.40.1490.10">
    <property type="entry name" value="Bit1"/>
    <property type="match status" value="1"/>
</dbReference>
<dbReference type="NCBIfam" id="TIGR00283">
    <property type="entry name" value="arch_pth2"/>
    <property type="match status" value="1"/>
</dbReference>
<dbReference type="AlphaFoldDB" id="A0A1X6P0E7"/>
<sequence>MDQSGWLQVLVAATAAYLFGRFQPRGGALSSAAADGGAPAAASSARRRPPPGDYKLALCVRTDLGMRKGKIAAQAGHAAVGAYAALVDAGDADGWVAGWRRYGEAKIALAVASEREIRELEAAGKRQGVNVYVVVDAGRTQIAAGSVTVLAVGPAPVEVVNKVTGHLKLL</sequence>
<keyword evidence="6" id="KW-1185">Reference proteome</keyword>
<dbReference type="PANTHER" id="PTHR12649:SF11">
    <property type="entry name" value="PEPTIDYL-TRNA HYDROLASE 2, MITOCHONDRIAL"/>
    <property type="match status" value="1"/>
</dbReference>
<dbReference type="FunFam" id="3.40.1490.10:FF:000001">
    <property type="entry name" value="Peptidyl-tRNA hydrolase 2"/>
    <property type="match status" value="1"/>
</dbReference>
<evidence type="ECO:0000256" key="3">
    <source>
        <dbReference type="ARBA" id="ARBA00038050"/>
    </source>
</evidence>
<proteinExistence type="inferred from homology"/>
<dbReference type="Pfam" id="PF01981">
    <property type="entry name" value="PTH2"/>
    <property type="match status" value="1"/>
</dbReference>